<reference evidence="5" key="1">
    <citation type="submission" date="2022-03" db="EMBL/GenBank/DDBJ databases">
        <authorList>
            <person name="Lindestad O."/>
        </authorList>
    </citation>
    <scope>NUCLEOTIDE SEQUENCE</scope>
</reference>
<dbReference type="PANTHER" id="PTHR23199">
    <property type="entry name" value="NEUROTROPHIN 1-RELATED"/>
    <property type="match status" value="1"/>
</dbReference>
<proteinExistence type="predicted"/>
<dbReference type="InterPro" id="IPR032104">
    <property type="entry name" value="Spaetzle"/>
</dbReference>
<name>A0A8S4QKF6_9NEOP</name>
<keyword evidence="3" id="KW-0325">Glycoprotein</keyword>
<accession>A0A8S4QKF6</accession>
<dbReference type="InterPro" id="IPR052444">
    <property type="entry name" value="Spz/Toll_ligand-like"/>
</dbReference>
<keyword evidence="6" id="KW-1185">Reference proteome</keyword>
<dbReference type="GO" id="GO:0008083">
    <property type="term" value="F:growth factor activity"/>
    <property type="evidence" value="ECO:0007669"/>
    <property type="project" value="TreeGrafter"/>
</dbReference>
<feature type="domain" description="Spaetzle" evidence="4">
    <location>
        <begin position="7"/>
        <end position="86"/>
    </location>
</feature>
<dbReference type="EMBL" id="CAKXAJ010006007">
    <property type="protein sequence ID" value="CAH2209470.1"/>
    <property type="molecule type" value="Genomic_DNA"/>
</dbReference>
<evidence type="ECO:0000256" key="1">
    <source>
        <dbReference type="ARBA" id="ARBA00022729"/>
    </source>
</evidence>
<keyword evidence="2" id="KW-1015">Disulfide bond</keyword>
<dbReference type="GO" id="GO:0005121">
    <property type="term" value="F:Toll binding"/>
    <property type="evidence" value="ECO:0007669"/>
    <property type="project" value="TreeGrafter"/>
</dbReference>
<organism evidence="5 6">
    <name type="scientific">Pararge aegeria aegeria</name>
    <dbReference type="NCBI Taxonomy" id="348720"/>
    <lineage>
        <taxon>Eukaryota</taxon>
        <taxon>Metazoa</taxon>
        <taxon>Ecdysozoa</taxon>
        <taxon>Arthropoda</taxon>
        <taxon>Hexapoda</taxon>
        <taxon>Insecta</taxon>
        <taxon>Pterygota</taxon>
        <taxon>Neoptera</taxon>
        <taxon>Endopterygota</taxon>
        <taxon>Lepidoptera</taxon>
        <taxon>Glossata</taxon>
        <taxon>Ditrysia</taxon>
        <taxon>Papilionoidea</taxon>
        <taxon>Nymphalidae</taxon>
        <taxon>Satyrinae</taxon>
        <taxon>Satyrini</taxon>
        <taxon>Parargina</taxon>
        <taxon>Pararge</taxon>
    </lineage>
</organism>
<dbReference type="GO" id="GO:0045087">
    <property type="term" value="P:innate immune response"/>
    <property type="evidence" value="ECO:0007669"/>
    <property type="project" value="TreeGrafter"/>
</dbReference>
<evidence type="ECO:0000259" key="4">
    <source>
        <dbReference type="Pfam" id="PF16077"/>
    </source>
</evidence>
<comment type="caution">
    <text evidence="5">The sequence shown here is derived from an EMBL/GenBank/DDBJ whole genome shotgun (WGS) entry which is preliminary data.</text>
</comment>
<keyword evidence="1" id="KW-0732">Signal</keyword>
<evidence type="ECO:0000256" key="2">
    <source>
        <dbReference type="ARBA" id="ARBA00023157"/>
    </source>
</evidence>
<dbReference type="SUPFAM" id="SSF57501">
    <property type="entry name" value="Cystine-knot cytokines"/>
    <property type="match status" value="1"/>
</dbReference>
<dbReference type="Pfam" id="PF16077">
    <property type="entry name" value="Spaetzle"/>
    <property type="match status" value="1"/>
</dbReference>
<dbReference type="AlphaFoldDB" id="A0A8S4QKF6"/>
<evidence type="ECO:0000313" key="6">
    <source>
        <dbReference type="Proteomes" id="UP000838756"/>
    </source>
</evidence>
<protein>
    <submittedName>
        <fullName evidence="5">Jg9731 protein</fullName>
    </submittedName>
</protein>
<sequence length="94" mass="10791">FEPIYKVKQQNGAWRTVVQSRDYDFVQRYRLEACTNPGRSCFVGNNPMEIDTSCRQKFTTMDLVVMKGYNDTETISVQLPSQCGCYMSQSVVNS</sequence>
<evidence type="ECO:0000313" key="5">
    <source>
        <dbReference type="EMBL" id="CAH2209470.1"/>
    </source>
</evidence>
<dbReference type="Gene3D" id="2.10.90.10">
    <property type="entry name" value="Cystine-knot cytokines"/>
    <property type="match status" value="1"/>
</dbReference>
<dbReference type="GO" id="GO:0021556">
    <property type="term" value="P:central nervous system formation"/>
    <property type="evidence" value="ECO:0007669"/>
    <property type="project" value="TreeGrafter"/>
</dbReference>
<gene>
    <name evidence="5" type="primary">jg9731</name>
    <name evidence="5" type="ORF">PAEG_LOCUS1868</name>
</gene>
<dbReference type="Proteomes" id="UP000838756">
    <property type="component" value="Unassembled WGS sequence"/>
</dbReference>
<dbReference type="PANTHER" id="PTHR23199:SF12">
    <property type="entry name" value="NEUROTROPHIN 1-RELATED"/>
    <property type="match status" value="1"/>
</dbReference>
<evidence type="ECO:0000256" key="3">
    <source>
        <dbReference type="ARBA" id="ARBA00023180"/>
    </source>
</evidence>
<dbReference type="InterPro" id="IPR029034">
    <property type="entry name" value="Cystine-knot_cytokine"/>
</dbReference>
<dbReference type="OrthoDB" id="7035242at2759"/>
<feature type="non-terminal residue" evidence="5">
    <location>
        <position position="1"/>
    </location>
</feature>
<dbReference type="GO" id="GO:0005615">
    <property type="term" value="C:extracellular space"/>
    <property type="evidence" value="ECO:0007669"/>
    <property type="project" value="UniProtKB-ARBA"/>
</dbReference>